<reference evidence="2 3" key="1">
    <citation type="journal article" date="2017" name="Biotechnol. Biofuels">
        <title>Differential beta-glucosidase expression as a function of carbon source availability in Talaromyces amestolkiae: a genomic and proteomic approach.</title>
        <authorList>
            <person name="de Eugenio L.I."/>
            <person name="Mendez-Liter J.A."/>
            <person name="Nieto-Dominguez M."/>
            <person name="Alonso L."/>
            <person name="Gil-Munoz J."/>
            <person name="Barriuso J."/>
            <person name="Prieto A."/>
            <person name="Martinez M.J."/>
        </authorList>
    </citation>
    <scope>NUCLEOTIDE SEQUENCE [LARGE SCALE GENOMIC DNA]</scope>
    <source>
        <strain evidence="2 3">CIB</strain>
    </source>
</reference>
<proteinExistence type="predicted"/>
<comment type="caution">
    <text evidence="2">The sequence shown here is derived from an EMBL/GenBank/DDBJ whole genome shotgun (WGS) entry which is preliminary data.</text>
</comment>
<organism evidence="2 3">
    <name type="scientific">Talaromyces amestolkiae</name>
    <dbReference type="NCBI Taxonomy" id="1196081"/>
    <lineage>
        <taxon>Eukaryota</taxon>
        <taxon>Fungi</taxon>
        <taxon>Dikarya</taxon>
        <taxon>Ascomycota</taxon>
        <taxon>Pezizomycotina</taxon>
        <taxon>Eurotiomycetes</taxon>
        <taxon>Eurotiomycetidae</taxon>
        <taxon>Eurotiales</taxon>
        <taxon>Trichocomaceae</taxon>
        <taxon>Talaromyces</taxon>
        <taxon>Talaromyces sect. Talaromyces</taxon>
    </lineage>
</organism>
<dbReference type="EMBL" id="MIKG01000010">
    <property type="protein sequence ID" value="RAO69717.1"/>
    <property type="molecule type" value="Genomic_DNA"/>
</dbReference>
<evidence type="ECO:0000313" key="3">
    <source>
        <dbReference type="Proteomes" id="UP000249363"/>
    </source>
</evidence>
<evidence type="ECO:0000313" key="2">
    <source>
        <dbReference type="EMBL" id="RAO69717.1"/>
    </source>
</evidence>
<evidence type="ECO:0000256" key="1">
    <source>
        <dbReference type="SAM" id="MobiDB-lite"/>
    </source>
</evidence>
<feature type="compositionally biased region" description="Basic and acidic residues" evidence="1">
    <location>
        <begin position="1"/>
        <end position="18"/>
    </location>
</feature>
<dbReference type="OrthoDB" id="6079484at2759"/>
<sequence>MELKRTPQDKSFGDEDQSRSNITGARPGTENIQAEKEMEEPSDTIPARNQRDAMKISRTDDINLQEALISQPETRLITEEQLVDEVKAIYAGLVMVERKCVEIEKQRFDDAEKLTDQQWQALIALHRTLLHEHHDFFLACDHPVLKRLDGKYSMPARTS</sequence>
<dbReference type="STRING" id="1196081.A0A364L1M8"/>
<dbReference type="GeneID" id="63794945"/>
<gene>
    <name evidence="2" type="ORF">BHQ10_005729</name>
</gene>
<name>A0A364L1M8_TALAM</name>
<accession>A0A364L1M8</accession>
<keyword evidence="3" id="KW-1185">Reference proteome</keyword>
<dbReference type="AlphaFoldDB" id="A0A364L1M8"/>
<dbReference type="Proteomes" id="UP000249363">
    <property type="component" value="Unassembled WGS sequence"/>
</dbReference>
<feature type="region of interest" description="Disordered" evidence="1">
    <location>
        <begin position="1"/>
        <end position="57"/>
    </location>
</feature>
<protein>
    <submittedName>
        <fullName evidence="2">Uncharacterized protein</fullName>
    </submittedName>
</protein>
<dbReference type="RefSeq" id="XP_040734233.1">
    <property type="nucleotide sequence ID" value="XM_040878236.1"/>
</dbReference>